<dbReference type="eggNOG" id="KOG2888">
    <property type="taxonomic scope" value="Eukaryota"/>
</dbReference>
<dbReference type="EMBL" id="AMQM01007106">
    <property type="status" value="NOT_ANNOTATED_CDS"/>
    <property type="molecule type" value="Genomic_DNA"/>
</dbReference>
<protein>
    <recommendedName>
        <fullName evidence="7">Pre-mRNA-splicing factor 38</fullName>
    </recommendedName>
</protein>
<evidence type="ECO:0000256" key="8">
    <source>
        <dbReference type="SAM" id="MobiDB-lite"/>
    </source>
</evidence>
<feature type="compositionally biased region" description="Basic residues" evidence="8">
    <location>
        <begin position="365"/>
        <end position="391"/>
    </location>
</feature>
<reference evidence="11" key="1">
    <citation type="submission" date="2012-12" db="EMBL/GenBank/DDBJ databases">
        <authorList>
            <person name="Hellsten U."/>
            <person name="Grimwood J."/>
            <person name="Chapman J.A."/>
            <person name="Shapiro H."/>
            <person name="Aerts A."/>
            <person name="Otillar R.P."/>
            <person name="Terry A.Y."/>
            <person name="Boore J.L."/>
            <person name="Simakov O."/>
            <person name="Marletaz F."/>
            <person name="Cho S.-J."/>
            <person name="Edsinger-Gonzales E."/>
            <person name="Havlak P."/>
            <person name="Kuo D.-H."/>
            <person name="Larsson T."/>
            <person name="Lv J."/>
            <person name="Arendt D."/>
            <person name="Savage R."/>
            <person name="Osoegawa K."/>
            <person name="de Jong P."/>
            <person name="Lindberg D.R."/>
            <person name="Seaver E.C."/>
            <person name="Weisblat D.A."/>
            <person name="Putnam N.H."/>
            <person name="Grigoriev I.V."/>
            <person name="Rokhsar D.S."/>
        </authorList>
    </citation>
    <scope>NUCLEOTIDE SEQUENCE</scope>
</reference>
<dbReference type="InParanoid" id="T1EG64"/>
<dbReference type="CTD" id="20195566"/>
<feature type="compositionally biased region" description="Basic and acidic residues" evidence="8">
    <location>
        <begin position="233"/>
        <end position="252"/>
    </location>
</feature>
<feature type="compositionally biased region" description="Basic and acidic residues" evidence="8">
    <location>
        <begin position="392"/>
        <end position="406"/>
    </location>
</feature>
<dbReference type="AlphaFoldDB" id="T1EG64"/>
<feature type="region of interest" description="Disordered" evidence="8">
    <location>
        <begin position="233"/>
        <end position="419"/>
    </location>
</feature>
<feature type="compositionally biased region" description="Basic and acidic residues" evidence="8">
    <location>
        <begin position="273"/>
        <end position="291"/>
    </location>
</feature>
<dbReference type="EnsemblMetazoa" id="HelroT115102">
    <property type="protein sequence ID" value="HelroP115102"/>
    <property type="gene ID" value="HelroG115102"/>
</dbReference>
<evidence type="ECO:0000256" key="4">
    <source>
        <dbReference type="ARBA" id="ARBA00022728"/>
    </source>
</evidence>
<evidence type="ECO:0000313" key="11">
    <source>
        <dbReference type="Proteomes" id="UP000015101"/>
    </source>
</evidence>
<feature type="compositionally biased region" description="Basic residues" evidence="8">
    <location>
        <begin position="316"/>
        <end position="339"/>
    </location>
</feature>
<dbReference type="PANTHER" id="PTHR23142">
    <property type="entry name" value="PRE-MRNA-SPLICING FACTOR 38A-RELATED"/>
    <property type="match status" value="1"/>
</dbReference>
<feature type="compositionally biased region" description="Basic residues" evidence="8">
    <location>
        <begin position="292"/>
        <end position="308"/>
    </location>
</feature>
<dbReference type="InterPro" id="IPR005037">
    <property type="entry name" value="PRP38"/>
</dbReference>
<evidence type="ECO:0000256" key="2">
    <source>
        <dbReference type="ARBA" id="ARBA00006164"/>
    </source>
</evidence>
<keyword evidence="6 7" id="KW-0539">Nucleus</keyword>
<evidence type="ECO:0000256" key="7">
    <source>
        <dbReference type="RuleBase" id="RU367025"/>
    </source>
</evidence>
<dbReference type="STRING" id="6412.T1EG64"/>
<proteinExistence type="inferred from homology"/>
<dbReference type="GO" id="GO:0000398">
    <property type="term" value="P:mRNA splicing, via spliceosome"/>
    <property type="evidence" value="ECO:0007669"/>
    <property type="project" value="UniProtKB-UniRule"/>
</dbReference>
<evidence type="ECO:0000313" key="10">
    <source>
        <dbReference type="EnsemblMetazoa" id="HelroP115102"/>
    </source>
</evidence>
<evidence type="ECO:0000256" key="5">
    <source>
        <dbReference type="ARBA" id="ARBA00023187"/>
    </source>
</evidence>
<evidence type="ECO:0000313" key="9">
    <source>
        <dbReference type="EMBL" id="ESN94779.1"/>
    </source>
</evidence>
<dbReference type="HOGENOM" id="CLU_034151_1_0_1"/>
<name>T1EG64_HELRO</name>
<comment type="subcellular location">
    <subcellularLocation>
        <location evidence="1 7">Nucleus</location>
    </subcellularLocation>
</comment>
<keyword evidence="4 7" id="KW-0747">Spliceosome</keyword>
<dbReference type="EMBL" id="KB097563">
    <property type="protein sequence ID" value="ESN94779.1"/>
    <property type="molecule type" value="Genomic_DNA"/>
</dbReference>
<dbReference type="KEGG" id="hro:HELRODRAFT_115102"/>
<comment type="function">
    <text evidence="7">Required for pre-mRNA splicing.</text>
</comment>
<evidence type="ECO:0000256" key="1">
    <source>
        <dbReference type="ARBA" id="ARBA00004123"/>
    </source>
</evidence>
<dbReference type="Pfam" id="PF03371">
    <property type="entry name" value="PRP38"/>
    <property type="match status" value="1"/>
</dbReference>
<sequence length="419" mass="47992">MAPSNALPIHGNEKTMNLNSLVLANIQASPYFKVHLYELKTYHKVIDEIYYKVNHLEPWEKGSRKLAGQTGMCGGVRGVGTGGIVSSAYCLLYKLYTLKLTRKQLIGLCTHTDSSFIRALGLMYIRYTQPPNTFWEWLEPYLDDDEEVDPKAGGGNNMTIGEMCEQLLLKLDWYGTLFPRIPVPIQKDIENRLSFHKERRNHMAKQARLNHNTAGPRDGVMNVAGASAGAVREDVSFGEAERQARMADRESTMKSLAKQSPQTGVREASLPSVHKERQTFSKDRSPADRRMSRSRSRHRSKDRKRHRSHSSDEHSHKHKHHKHHHHHHKHKSSKKKHKSSKDNNEENDRGSRERHADGGKEESTHHKRHNKHRSRKRKHSSSPSPSHHHKRSNLEHRDTGSKEQLKDNASAVTSGDVNR</sequence>
<dbReference type="FunCoup" id="T1EG64">
    <property type="interactions" value="421"/>
</dbReference>
<accession>T1EG64</accession>
<feature type="compositionally biased region" description="Basic and acidic residues" evidence="8">
    <location>
        <begin position="340"/>
        <end position="364"/>
    </location>
</feature>
<reference evidence="10" key="3">
    <citation type="submission" date="2015-06" db="UniProtKB">
        <authorList>
            <consortium name="EnsemblMetazoa"/>
        </authorList>
    </citation>
    <scope>IDENTIFICATION</scope>
</reference>
<feature type="compositionally biased region" description="Polar residues" evidence="8">
    <location>
        <begin position="253"/>
        <end position="263"/>
    </location>
</feature>
<dbReference type="GeneID" id="20195566"/>
<dbReference type="OrthoDB" id="3881at2759"/>
<evidence type="ECO:0000256" key="3">
    <source>
        <dbReference type="ARBA" id="ARBA00022664"/>
    </source>
</evidence>
<keyword evidence="11" id="KW-1185">Reference proteome</keyword>
<dbReference type="RefSeq" id="XP_009027137.1">
    <property type="nucleotide sequence ID" value="XM_009028889.1"/>
</dbReference>
<gene>
    <name evidence="10" type="primary">20195566</name>
    <name evidence="9" type="ORF">HELRODRAFT_115102</name>
</gene>
<keyword evidence="5 7" id="KW-0508">mRNA splicing</keyword>
<reference evidence="9 11" key="2">
    <citation type="journal article" date="2013" name="Nature">
        <title>Insights into bilaterian evolution from three spiralian genomes.</title>
        <authorList>
            <person name="Simakov O."/>
            <person name="Marletaz F."/>
            <person name="Cho S.J."/>
            <person name="Edsinger-Gonzales E."/>
            <person name="Havlak P."/>
            <person name="Hellsten U."/>
            <person name="Kuo D.H."/>
            <person name="Larsson T."/>
            <person name="Lv J."/>
            <person name="Arendt D."/>
            <person name="Savage R."/>
            <person name="Osoegawa K."/>
            <person name="de Jong P."/>
            <person name="Grimwood J."/>
            <person name="Chapman J.A."/>
            <person name="Shapiro H."/>
            <person name="Aerts A."/>
            <person name="Otillar R.P."/>
            <person name="Terry A.Y."/>
            <person name="Boore J.L."/>
            <person name="Grigoriev I.V."/>
            <person name="Lindberg D.R."/>
            <person name="Seaver E.C."/>
            <person name="Weisblat D.A."/>
            <person name="Putnam N.H."/>
            <person name="Rokhsar D.S."/>
        </authorList>
    </citation>
    <scope>NUCLEOTIDE SEQUENCE</scope>
</reference>
<feature type="compositionally biased region" description="Polar residues" evidence="8">
    <location>
        <begin position="410"/>
        <end position="419"/>
    </location>
</feature>
<dbReference type="OMA" id="EKDYDRH"/>
<evidence type="ECO:0000256" key="6">
    <source>
        <dbReference type="ARBA" id="ARBA00023242"/>
    </source>
</evidence>
<dbReference type="GO" id="GO:0071011">
    <property type="term" value="C:precatalytic spliceosome"/>
    <property type="evidence" value="ECO:0000318"/>
    <property type="project" value="GO_Central"/>
</dbReference>
<dbReference type="Proteomes" id="UP000015101">
    <property type="component" value="Unassembled WGS sequence"/>
</dbReference>
<comment type="similarity">
    <text evidence="2 7">Belongs to the PRP38 family.</text>
</comment>
<organism evidence="10 11">
    <name type="scientific">Helobdella robusta</name>
    <name type="common">Californian leech</name>
    <dbReference type="NCBI Taxonomy" id="6412"/>
    <lineage>
        <taxon>Eukaryota</taxon>
        <taxon>Metazoa</taxon>
        <taxon>Spiralia</taxon>
        <taxon>Lophotrochozoa</taxon>
        <taxon>Annelida</taxon>
        <taxon>Clitellata</taxon>
        <taxon>Hirudinea</taxon>
        <taxon>Rhynchobdellida</taxon>
        <taxon>Glossiphoniidae</taxon>
        <taxon>Helobdella</taxon>
    </lineage>
</organism>
<keyword evidence="3 7" id="KW-0507">mRNA processing</keyword>